<reference evidence="4" key="1">
    <citation type="journal article" date="2017" name="Genome Biol.">
        <title>Comparative genomics reveals high biological diversity and specific adaptations in the industrially and medically important fungal genus Aspergillus.</title>
        <authorList>
            <person name="de Vries R.P."/>
            <person name="Riley R."/>
            <person name="Wiebenga A."/>
            <person name="Aguilar-Osorio G."/>
            <person name="Amillis S."/>
            <person name="Uchima C.A."/>
            <person name="Anderluh G."/>
            <person name="Asadollahi M."/>
            <person name="Askin M."/>
            <person name="Barry K."/>
            <person name="Battaglia E."/>
            <person name="Bayram O."/>
            <person name="Benocci T."/>
            <person name="Braus-Stromeyer S.A."/>
            <person name="Caldana C."/>
            <person name="Canovas D."/>
            <person name="Cerqueira G.C."/>
            <person name="Chen F."/>
            <person name="Chen W."/>
            <person name="Choi C."/>
            <person name="Clum A."/>
            <person name="Dos Santos R.A."/>
            <person name="Damasio A.R."/>
            <person name="Diallinas G."/>
            <person name="Emri T."/>
            <person name="Fekete E."/>
            <person name="Flipphi M."/>
            <person name="Freyberg S."/>
            <person name="Gallo A."/>
            <person name="Gournas C."/>
            <person name="Habgood R."/>
            <person name="Hainaut M."/>
            <person name="Harispe M.L."/>
            <person name="Henrissat B."/>
            <person name="Hilden K.S."/>
            <person name="Hope R."/>
            <person name="Hossain A."/>
            <person name="Karabika E."/>
            <person name="Karaffa L."/>
            <person name="Karanyi Z."/>
            <person name="Krasevec N."/>
            <person name="Kuo A."/>
            <person name="Kusch H."/>
            <person name="LaButti K."/>
            <person name="Lagendijk E.L."/>
            <person name="Lapidus A."/>
            <person name="Levasseur A."/>
            <person name="Lindquist E."/>
            <person name="Lipzen A."/>
            <person name="Logrieco A.F."/>
            <person name="MacCabe A."/>
            <person name="Maekelae M.R."/>
            <person name="Malavazi I."/>
            <person name="Melin P."/>
            <person name="Meyer V."/>
            <person name="Mielnichuk N."/>
            <person name="Miskei M."/>
            <person name="Molnar A.P."/>
            <person name="Mule G."/>
            <person name="Ngan C.Y."/>
            <person name="Orejas M."/>
            <person name="Orosz E."/>
            <person name="Ouedraogo J.P."/>
            <person name="Overkamp K.M."/>
            <person name="Park H.-S."/>
            <person name="Perrone G."/>
            <person name="Piumi F."/>
            <person name="Punt P.J."/>
            <person name="Ram A.F."/>
            <person name="Ramon A."/>
            <person name="Rauscher S."/>
            <person name="Record E."/>
            <person name="Riano-Pachon D.M."/>
            <person name="Robert V."/>
            <person name="Roehrig J."/>
            <person name="Ruller R."/>
            <person name="Salamov A."/>
            <person name="Salih N.S."/>
            <person name="Samson R.A."/>
            <person name="Sandor E."/>
            <person name="Sanguinetti M."/>
            <person name="Schuetze T."/>
            <person name="Sepcic K."/>
            <person name="Shelest E."/>
            <person name="Sherlock G."/>
            <person name="Sophianopoulou V."/>
            <person name="Squina F.M."/>
            <person name="Sun H."/>
            <person name="Susca A."/>
            <person name="Todd R.B."/>
            <person name="Tsang A."/>
            <person name="Unkles S.E."/>
            <person name="van de Wiele N."/>
            <person name="van Rossen-Uffink D."/>
            <person name="Oliveira J.V."/>
            <person name="Vesth T.C."/>
            <person name="Visser J."/>
            <person name="Yu J.-H."/>
            <person name="Zhou M."/>
            <person name="Andersen M.R."/>
            <person name="Archer D.B."/>
            <person name="Baker S.E."/>
            <person name="Benoit I."/>
            <person name="Brakhage A.A."/>
            <person name="Braus G.H."/>
            <person name="Fischer R."/>
            <person name="Frisvad J.C."/>
            <person name="Goldman G.H."/>
            <person name="Houbraken J."/>
            <person name="Oakley B."/>
            <person name="Pocsi I."/>
            <person name="Scazzocchio C."/>
            <person name="Seiboth B."/>
            <person name="vanKuyk P.A."/>
            <person name="Wortman J."/>
            <person name="Dyer P.S."/>
            <person name="Grigoriev I.V."/>
        </authorList>
    </citation>
    <scope>NUCLEOTIDE SEQUENCE [LARGE SCALE GENOMIC DNA]</scope>
    <source>
        <strain evidence="4">DTO 134E9</strain>
    </source>
</reference>
<dbReference type="GeneID" id="63755515"/>
<dbReference type="Proteomes" id="UP000184383">
    <property type="component" value="Unassembled WGS sequence"/>
</dbReference>
<dbReference type="OrthoDB" id="5521299at2759"/>
<evidence type="ECO:0000259" key="2">
    <source>
        <dbReference type="Pfam" id="PF20263"/>
    </source>
</evidence>
<dbReference type="Pfam" id="PF20263">
    <property type="entry name" value="LYRM2-like"/>
    <property type="match status" value="1"/>
</dbReference>
<protein>
    <recommendedName>
        <fullName evidence="2">LYR motif-containing protein Cup1-like N-terminal domain-containing protein</fullName>
    </recommendedName>
</protein>
<organism evidence="3 4">
    <name type="scientific">Aspergillus wentii DTO 134E9</name>
    <dbReference type="NCBI Taxonomy" id="1073089"/>
    <lineage>
        <taxon>Eukaryota</taxon>
        <taxon>Fungi</taxon>
        <taxon>Dikarya</taxon>
        <taxon>Ascomycota</taxon>
        <taxon>Pezizomycotina</taxon>
        <taxon>Eurotiomycetes</taxon>
        <taxon>Eurotiomycetidae</taxon>
        <taxon>Eurotiales</taxon>
        <taxon>Aspergillaceae</taxon>
        <taxon>Aspergillus</taxon>
        <taxon>Aspergillus subgen. Cremei</taxon>
    </lineage>
</organism>
<feature type="domain" description="LYR motif-containing protein Cup1-like N-terminal" evidence="2">
    <location>
        <begin position="15"/>
        <end position="103"/>
    </location>
</feature>
<dbReference type="AlphaFoldDB" id="A0A1L9S3W0"/>
<name>A0A1L9S3W0_ASPWE</name>
<feature type="region of interest" description="Disordered" evidence="1">
    <location>
        <begin position="321"/>
        <end position="340"/>
    </location>
</feature>
<keyword evidence="4" id="KW-1185">Reference proteome</keyword>
<proteinExistence type="predicted"/>
<dbReference type="RefSeq" id="XP_040695532.1">
    <property type="nucleotide sequence ID" value="XM_040839667.1"/>
</dbReference>
<dbReference type="EMBL" id="KV878209">
    <property type="protein sequence ID" value="OJJ41856.1"/>
    <property type="molecule type" value="Genomic_DNA"/>
</dbReference>
<evidence type="ECO:0000256" key="1">
    <source>
        <dbReference type="SAM" id="MobiDB-lite"/>
    </source>
</evidence>
<dbReference type="CDD" id="cd20273">
    <property type="entry name" value="Complex1_LYR_unchar"/>
    <property type="match status" value="1"/>
</dbReference>
<gene>
    <name evidence="3" type="ORF">ASPWEDRAFT_99516</name>
</gene>
<sequence length="340" mass="39508">MSVLKAVPREHWRHLYRATIRECSYLPDPIARQFMQKHCTERFRRYWNSPELRSDFYRQHRLRKDASKNLSVLQRANQGYSKPLEKILRMSYGRVGKRRWELLQIMLTPEMPENTAAVLDLIQKPTMLEDNWKPPSIVVDLIKSQHSNGLIAQLGVRTPVKTLEPPIPKEDIWGKPLSRSRQRNIRKRWYRAALGSLLPPLPQAELKTLEGLLAGTIAWQQPKKRIPLGLSHQTEQNLTAKFLAMGPEKGVTFREFANGRPHNITHRFMQRLWRRISCLVPREERYGPTQKLGFQWGTIRPTQKLSIVVEPSIFDNVDARGKMTKAQEKQGSAGSLEDVD</sequence>
<evidence type="ECO:0000313" key="3">
    <source>
        <dbReference type="EMBL" id="OJJ41856.1"/>
    </source>
</evidence>
<evidence type="ECO:0000313" key="4">
    <source>
        <dbReference type="Proteomes" id="UP000184383"/>
    </source>
</evidence>
<accession>A0A1L9S3W0</accession>
<dbReference type="VEuPathDB" id="FungiDB:ASPWEDRAFT_99516"/>
<dbReference type="InterPro" id="IPR046896">
    <property type="entry name" value="Cup1-like_N"/>
</dbReference>